<proteinExistence type="predicted"/>
<accession>A0A1H3B4U1</accession>
<dbReference type="InterPro" id="IPR025205">
    <property type="entry name" value="PilX/PilW_C"/>
</dbReference>
<dbReference type="EMBL" id="FNNE01000008">
    <property type="protein sequence ID" value="SDX36966.1"/>
    <property type="molecule type" value="Genomic_DNA"/>
</dbReference>
<dbReference type="AlphaFoldDB" id="A0A1H3B4U1"/>
<evidence type="ECO:0000313" key="4">
    <source>
        <dbReference type="Proteomes" id="UP000199675"/>
    </source>
</evidence>
<keyword evidence="4" id="KW-1185">Reference proteome</keyword>
<dbReference type="InterPro" id="IPR025746">
    <property type="entry name" value="PilX_N_dom"/>
</dbReference>
<protein>
    <submittedName>
        <fullName evidence="3">Type IV pilus assembly protein PilX</fullName>
    </submittedName>
</protein>
<name>A0A1H3B4U1_9GAMM</name>
<dbReference type="Pfam" id="PF13681">
    <property type="entry name" value="PilX"/>
    <property type="match status" value="1"/>
</dbReference>
<dbReference type="RefSeq" id="WP_091815626.1">
    <property type="nucleotide sequence ID" value="NZ_FNNE01000008.1"/>
</dbReference>
<dbReference type="OrthoDB" id="6199375at2"/>
<evidence type="ECO:0000313" key="3">
    <source>
        <dbReference type="EMBL" id="SDX36966.1"/>
    </source>
</evidence>
<evidence type="ECO:0000259" key="1">
    <source>
        <dbReference type="Pfam" id="PF13681"/>
    </source>
</evidence>
<dbReference type="STRING" id="488533.SAMN04487960_108219"/>
<gene>
    <name evidence="3" type="ORF">SAMN04487960_108219</name>
</gene>
<feature type="domain" description="PilX/PilW C-terminal" evidence="1">
    <location>
        <begin position="106"/>
        <end position="198"/>
    </location>
</feature>
<evidence type="ECO:0000259" key="2">
    <source>
        <dbReference type="Pfam" id="PF14341"/>
    </source>
</evidence>
<dbReference type="Proteomes" id="UP000199675">
    <property type="component" value="Unassembled WGS sequence"/>
</dbReference>
<feature type="domain" description="Type 4 fimbrial biogenesis protein PilX N-terminal" evidence="2">
    <location>
        <begin position="8"/>
        <end position="57"/>
    </location>
</feature>
<sequence length="201" mass="21997">MSSAHLQRGSVLIVSLIFLLLLTLVGISGMNMTSLEEKMTGNFRDHDLAFQAAEAALIEGEQYVEENFDIRFALTNPACTGANCYTASCTNGLCFYGTFENSSTPVPDCNAGTTKEWEDNAIWTNATKHRVVASGNQLEGTVENARFIIEFRCFVPRDSQNASPDPDVFAQWTPAFRITALASGASTDSQVMLQSTYKLVQ</sequence>
<reference evidence="3 4" key="1">
    <citation type="submission" date="2016-10" db="EMBL/GenBank/DDBJ databases">
        <authorList>
            <person name="de Groot N.N."/>
        </authorList>
    </citation>
    <scope>NUCLEOTIDE SEQUENCE [LARGE SCALE GENOMIC DNA]</scope>
    <source>
        <strain evidence="3 4">CGMCC 1.7059</strain>
    </source>
</reference>
<organism evidence="3 4">
    <name type="scientific">Marinobacter mobilis</name>
    <dbReference type="NCBI Taxonomy" id="488533"/>
    <lineage>
        <taxon>Bacteria</taxon>
        <taxon>Pseudomonadati</taxon>
        <taxon>Pseudomonadota</taxon>
        <taxon>Gammaproteobacteria</taxon>
        <taxon>Pseudomonadales</taxon>
        <taxon>Marinobacteraceae</taxon>
        <taxon>Marinobacter</taxon>
    </lineage>
</organism>
<dbReference type="Pfam" id="PF14341">
    <property type="entry name" value="PilX_N"/>
    <property type="match status" value="1"/>
</dbReference>